<sequence>MLTRKKKLLASVSPTRIIVSSFALIIFTGAILLSLPAASNDGRSIGFLNAFFTATSATCVTGLVVADTLTQWTLFGQIVILFLIQIGGLGIVTLATFFSVLLGRKISMSGKILAQESTSGYSFADVTRLIRSVIKITVGLELAGAVLLSFSFIPRFGMRGIYLSIFHSISAFCNAGFDLIGNFRSLTQYNDDPIVIYTISLLIITGGLGFIVWKDLADYRKTRSLYLHTKLVLIISAGLLIIGALFFFVSEYTNPQTMGPLNLYERINAAVFHSVTCRTAGYNSLPLNEMSELSKIVTILLMFIGAAPGSTGGGIKVTTFGILLMAILSNIKGNDETVVLKRRVSQVVVNKALSIAGLSMVLIFIMTSVIATLEPFPFINVLYEVTSAFGTVGLSTGITPQLGGISKLMLIITMFLGRVGPLSFAVAIALRENKKLQNAVYPEGKIMVG</sequence>
<dbReference type="EMBL" id="CP042469">
    <property type="protein sequence ID" value="QOX64978.1"/>
    <property type="molecule type" value="Genomic_DNA"/>
</dbReference>
<organism evidence="1 2">
    <name type="scientific">Anoxybacterium hadale</name>
    <dbReference type="NCBI Taxonomy" id="3408580"/>
    <lineage>
        <taxon>Bacteria</taxon>
        <taxon>Bacillati</taxon>
        <taxon>Bacillota</taxon>
        <taxon>Clostridia</taxon>
        <taxon>Peptostreptococcales</taxon>
        <taxon>Anaerovoracaceae</taxon>
        <taxon>Anoxybacterium</taxon>
    </lineage>
</organism>
<dbReference type="Proteomes" id="UP000594014">
    <property type="component" value="Chromosome"/>
</dbReference>
<accession>A0ACD1AFK4</accession>
<reference evidence="1" key="1">
    <citation type="submission" date="2019-08" db="EMBL/GenBank/DDBJ databases">
        <title>Genome sequence of Clostridiales bacterium MT110.</title>
        <authorList>
            <person name="Cao J."/>
        </authorList>
    </citation>
    <scope>NUCLEOTIDE SEQUENCE</scope>
    <source>
        <strain evidence="1">MT110</strain>
    </source>
</reference>
<evidence type="ECO:0000313" key="1">
    <source>
        <dbReference type="EMBL" id="QOX64978.1"/>
    </source>
</evidence>
<proteinExistence type="predicted"/>
<name>A0ACD1AFK4_9FIRM</name>
<evidence type="ECO:0000313" key="2">
    <source>
        <dbReference type="Proteomes" id="UP000594014"/>
    </source>
</evidence>
<keyword evidence="2" id="KW-1185">Reference proteome</keyword>
<gene>
    <name evidence="1" type="ORF">FRZ06_17310</name>
</gene>
<protein>
    <submittedName>
        <fullName evidence="1">Trk family potassium uptake protein</fullName>
    </submittedName>
</protein>